<dbReference type="Proteomes" id="UP000815677">
    <property type="component" value="Unassembled WGS sequence"/>
</dbReference>
<proteinExistence type="predicted"/>
<feature type="region of interest" description="Disordered" evidence="1">
    <location>
        <begin position="1"/>
        <end position="77"/>
    </location>
</feature>
<accession>A0ABQ0L9C8</accession>
<sequence length="166" mass="18509">MHKIPSNAAESAAHHRGARQSLRKTSNVPGPWLTHSTHIPKNSLRVFHSNTRPQSHSASESVSPSYSPSEHSASGLFSSTSEAYEVYELGVDGRDDPRRERQLEFPLELVVRHPTPPEHFPEEAVALDTTNRRRSTSPRVNGRISRLKATRSAWSINDKVSRIATS</sequence>
<evidence type="ECO:0000256" key="1">
    <source>
        <dbReference type="SAM" id="MobiDB-lite"/>
    </source>
</evidence>
<keyword evidence="3" id="KW-1185">Reference proteome</keyword>
<gene>
    <name evidence="2" type="ORF">MCHLO_05205</name>
</gene>
<feature type="compositionally biased region" description="Low complexity" evidence="1">
    <location>
        <begin position="55"/>
        <end position="74"/>
    </location>
</feature>
<evidence type="ECO:0000313" key="3">
    <source>
        <dbReference type="Proteomes" id="UP000815677"/>
    </source>
</evidence>
<protein>
    <submittedName>
        <fullName evidence="2">Uncharacterized protein</fullName>
    </submittedName>
</protein>
<name>A0ABQ0L9C8_MYCCL</name>
<reference evidence="2" key="1">
    <citation type="submission" date="2014-09" db="EMBL/GenBank/DDBJ databases">
        <title>Genome sequence of the luminous mushroom Mycena chlorophos for searching fungal bioluminescence genes.</title>
        <authorList>
            <person name="Tanaka Y."/>
            <person name="Kasuga D."/>
            <person name="Oba Y."/>
            <person name="Hase S."/>
            <person name="Sato K."/>
            <person name="Oba Y."/>
            <person name="Sakakibara Y."/>
        </authorList>
    </citation>
    <scope>NUCLEOTIDE SEQUENCE</scope>
</reference>
<feature type="compositionally biased region" description="Polar residues" evidence="1">
    <location>
        <begin position="23"/>
        <end position="40"/>
    </location>
</feature>
<dbReference type="EMBL" id="DF843979">
    <property type="protein sequence ID" value="GAT47759.1"/>
    <property type="molecule type" value="Genomic_DNA"/>
</dbReference>
<evidence type="ECO:0000313" key="2">
    <source>
        <dbReference type="EMBL" id="GAT47759.1"/>
    </source>
</evidence>
<organism evidence="2 3">
    <name type="scientific">Mycena chlorophos</name>
    <name type="common">Agaric fungus</name>
    <name type="synonym">Agaricus chlorophos</name>
    <dbReference type="NCBI Taxonomy" id="658473"/>
    <lineage>
        <taxon>Eukaryota</taxon>
        <taxon>Fungi</taxon>
        <taxon>Dikarya</taxon>
        <taxon>Basidiomycota</taxon>
        <taxon>Agaricomycotina</taxon>
        <taxon>Agaricomycetes</taxon>
        <taxon>Agaricomycetidae</taxon>
        <taxon>Agaricales</taxon>
        <taxon>Marasmiineae</taxon>
        <taxon>Mycenaceae</taxon>
        <taxon>Mycena</taxon>
    </lineage>
</organism>